<sequence>MVACQRWPLSSLDAFGRPTGPKQHFQTEPVTNVLQEVI</sequence>
<name>A0A0A9FYW1_ARUDO</name>
<proteinExistence type="predicted"/>
<protein>
    <submittedName>
        <fullName evidence="1">Uncharacterized protein</fullName>
    </submittedName>
</protein>
<accession>A0A0A9FYW1</accession>
<evidence type="ECO:0000313" key="1">
    <source>
        <dbReference type="EMBL" id="JAE17457.1"/>
    </source>
</evidence>
<dbReference type="EMBL" id="GBRH01180439">
    <property type="protein sequence ID" value="JAE17457.1"/>
    <property type="molecule type" value="Transcribed_RNA"/>
</dbReference>
<organism evidence="1">
    <name type="scientific">Arundo donax</name>
    <name type="common">Giant reed</name>
    <name type="synonym">Donax arundinaceus</name>
    <dbReference type="NCBI Taxonomy" id="35708"/>
    <lineage>
        <taxon>Eukaryota</taxon>
        <taxon>Viridiplantae</taxon>
        <taxon>Streptophyta</taxon>
        <taxon>Embryophyta</taxon>
        <taxon>Tracheophyta</taxon>
        <taxon>Spermatophyta</taxon>
        <taxon>Magnoliopsida</taxon>
        <taxon>Liliopsida</taxon>
        <taxon>Poales</taxon>
        <taxon>Poaceae</taxon>
        <taxon>PACMAD clade</taxon>
        <taxon>Arundinoideae</taxon>
        <taxon>Arundineae</taxon>
        <taxon>Arundo</taxon>
    </lineage>
</organism>
<reference evidence="1" key="2">
    <citation type="journal article" date="2015" name="Data Brief">
        <title>Shoot transcriptome of the giant reed, Arundo donax.</title>
        <authorList>
            <person name="Barrero R.A."/>
            <person name="Guerrero F.D."/>
            <person name="Moolhuijzen P."/>
            <person name="Goolsby J.A."/>
            <person name="Tidwell J."/>
            <person name="Bellgard S.E."/>
            <person name="Bellgard M.I."/>
        </authorList>
    </citation>
    <scope>NUCLEOTIDE SEQUENCE</scope>
    <source>
        <tissue evidence="1">Shoot tissue taken approximately 20 cm above the soil surface</tissue>
    </source>
</reference>
<reference evidence="1" key="1">
    <citation type="submission" date="2014-09" db="EMBL/GenBank/DDBJ databases">
        <authorList>
            <person name="Magalhaes I.L.F."/>
            <person name="Oliveira U."/>
            <person name="Santos F.R."/>
            <person name="Vidigal T.H.D.A."/>
            <person name="Brescovit A.D."/>
            <person name="Santos A.J."/>
        </authorList>
    </citation>
    <scope>NUCLEOTIDE SEQUENCE</scope>
    <source>
        <tissue evidence="1">Shoot tissue taken approximately 20 cm above the soil surface</tissue>
    </source>
</reference>
<dbReference type="AlphaFoldDB" id="A0A0A9FYW1"/>